<dbReference type="EMBL" id="JACCFL010000001">
    <property type="protein sequence ID" value="NYJ24429.1"/>
    <property type="molecule type" value="Genomic_DNA"/>
</dbReference>
<dbReference type="Proteomes" id="UP000578352">
    <property type="component" value="Unassembled WGS sequence"/>
</dbReference>
<dbReference type="RefSeq" id="WP_179606547.1">
    <property type="nucleotide sequence ID" value="NZ_BAABEH010000001.1"/>
</dbReference>
<evidence type="ECO:0000313" key="2">
    <source>
        <dbReference type="EMBL" id="NYJ24429.1"/>
    </source>
</evidence>
<comment type="caution">
    <text evidence="2">The sequence shown here is derived from an EMBL/GenBank/DDBJ whole genome shotgun (WGS) entry which is preliminary data.</text>
</comment>
<feature type="transmembrane region" description="Helical" evidence="1">
    <location>
        <begin position="137"/>
        <end position="156"/>
    </location>
</feature>
<dbReference type="AlphaFoldDB" id="A0A853CVX2"/>
<keyword evidence="1" id="KW-0812">Transmembrane</keyword>
<gene>
    <name evidence="2" type="ORF">HNR13_002716</name>
</gene>
<evidence type="ECO:0000313" key="3">
    <source>
        <dbReference type="Proteomes" id="UP000578352"/>
    </source>
</evidence>
<sequence>MLLASVAFVIWLADMTAAVVSNFIAPQLMDVRTGSPAAVTAIVVFVVSGVSAWVAFHFLFRQANREGSLGYTTLTWNSLRGSVPRVNPYTRRIERLGPPRFDADAARARTPWSSHGEAHPSNIAPETPSFGRIERRVRWFGIAATALMAVAIVARVQGGGVSASTTLFLGPIVLALLFAAVVATVIIIVFVQATRLARVSRVASGIILSAFSTLDTRAATERLNLAAGTIPWLAVLVFDEDGFSIWRGSREPRPVWNVSRSDVIGLDTTLIVNGRTSNTGLEVAVIPPDERWPLLLDFTISDPSRRFAATNERKLNAITESICALWIGRGA</sequence>
<accession>A0A853CVX2</accession>
<name>A0A853CVX2_9MICO</name>
<organism evidence="2 3">
    <name type="scientific">Leifsonia shinshuensis</name>
    <dbReference type="NCBI Taxonomy" id="150026"/>
    <lineage>
        <taxon>Bacteria</taxon>
        <taxon>Bacillati</taxon>
        <taxon>Actinomycetota</taxon>
        <taxon>Actinomycetes</taxon>
        <taxon>Micrococcales</taxon>
        <taxon>Microbacteriaceae</taxon>
        <taxon>Leifsonia</taxon>
    </lineage>
</organism>
<keyword evidence="1" id="KW-0472">Membrane</keyword>
<proteinExistence type="predicted"/>
<reference evidence="2 3" key="1">
    <citation type="submission" date="2020-07" db="EMBL/GenBank/DDBJ databases">
        <title>Sequencing the genomes of 1000 actinobacteria strains.</title>
        <authorList>
            <person name="Klenk H.-P."/>
        </authorList>
    </citation>
    <scope>NUCLEOTIDE SEQUENCE [LARGE SCALE GENOMIC DNA]</scope>
    <source>
        <strain evidence="2 3">DSM 15165</strain>
    </source>
</reference>
<protein>
    <submittedName>
        <fullName evidence="2">Uncharacterized protein</fullName>
    </submittedName>
</protein>
<feature type="transmembrane region" description="Helical" evidence="1">
    <location>
        <begin position="168"/>
        <end position="191"/>
    </location>
</feature>
<evidence type="ECO:0000256" key="1">
    <source>
        <dbReference type="SAM" id="Phobius"/>
    </source>
</evidence>
<keyword evidence="1" id="KW-1133">Transmembrane helix</keyword>
<feature type="transmembrane region" description="Helical" evidence="1">
    <location>
        <begin position="37"/>
        <end position="60"/>
    </location>
</feature>